<dbReference type="Proteomes" id="UP001198571">
    <property type="component" value="Unassembled WGS sequence"/>
</dbReference>
<keyword evidence="11" id="KW-1185">Reference proteome</keyword>
<feature type="transmembrane region" description="Helical" evidence="7">
    <location>
        <begin position="428"/>
        <end position="454"/>
    </location>
</feature>
<feature type="transmembrane region" description="Helical" evidence="7">
    <location>
        <begin position="474"/>
        <end position="496"/>
    </location>
</feature>
<evidence type="ECO:0000313" key="11">
    <source>
        <dbReference type="Proteomes" id="UP001198571"/>
    </source>
</evidence>
<keyword evidence="6 7" id="KW-0472">Membrane</keyword>
<reference evidence="10 11" key="1">
    <citation type="submission" date="2020-07" db="EMBL/GenBank/DDBJ databases">
        <title>Pseudogemmobacter sp. nov., isolated from poultry manure in Taiwan.</title>
        <authorList>
            <person name="Lin S.-Y."/>
            <person name="Tang Y.-S."/>
            <person name="Young C.-C."/>
        </authorList>
    </citation>
    <scope>NUCLEOTIDE SEQUENCE [LARGE SCALE GENOMIC DNA]</scope>
    <source>
        <strain evidence="10 11">CC-YST710</strain>
    </source>
</reference>
<keyword evidence="3" id="KW-0808">Transferase</keyword>
<keyword evidence="4 7" id="KW-0812">Transmembrane</keyword>
<evidence type="ECO:0000259" key="9">
    <source>
        <dbReference type="Pfam" id="PF13632"/>
    </source>
</evidence>
<dbReference type="InterPro" id="IPR029044">
    <property type="entry name" value="Nucleotide-diphossugar_trans"/>
</dbReference>
<evidence type="ECO:0000256" key="7">
    <source>
        <dbReference type="SAM" id="Phobius"/>
    </source>
</evidence>
<keyword evidence="5 7" id="KW-1133">Transmembrane helix</keyword>
<name>A0ABS8CMG0_9RHOB</name>
<sequence length="554" mass="60841">MQAAARHYGLSHTDPCQPLPVAALIDQLGAEFCQRHRLLPLRRTGAAVLLATSRPHLFAGLRPGVEARLGPVQLTLAPSAALTRALHLTRGARIAARAESRPPVAESCRGWGGAGRIPASLALLALSAAIVLQAPLLSGLILLATALLAMISTTLLKLCAALTALRHPPRPAPPLPGRALPKVSLLVALCRESDIAPRLVRRLSRLDYPRDRLEVLLAIEAGDDLTRKALAGSDLPGWMRIVLVPPGQVMTKPRALNVALDHSDGEVIGIYDAEDAPEPDQIRRIMAELHHGPENLACIQGVLDFYNPGTNWLSRCFTLEYAAWFRLILPGIARMGLMVPLGGTSLFIRREVLEALGAWDSHNVTEDADLGIRLARHGYQTRLSRAVTREEANCRAWPWIRQRSRWIKGHMMTWGVHMRRPGQLRRQIGWRAFLGFQVMFLGAALQSLLAPLLWSCWLLALGLPHPLATALPPPLRFLMIAAFLLCAAVDATLALLALRQSGQKLSRLWVLTLYPYQALASFAAAKALWEMIFRPFYWDKTSHGLFDENSAGPP</sequence>
<evidence type="ECO:0000313" key="10">
    <source>
        <dbReference type="EMBL" id="MCB5410581.1"/>
    </source>
</evidence>
<evidence type="ECO:0000256" key="5">
    <source>
        <dbReference type="ARBA" id="ARBA00022989"/>
    </source>
</evidence>
<evidence type="ECO:0000256" key="2">
    <source>
        <dbReference type="ARBA" id="ARBA00022676"/>
    </source>
</evidence>
<evidence type="ECO:0000256" key="4">
    <source>
        <dbReference type="ARBA" id="ARBA00022692"/>
    </source>
</evidence>
<gene>
    <name evidence="10" type="ORF">H0485_11290</name>
</gene>
<feature type="transmembrane region" description="Helical" evidence="7">
    <location>
        <begin position="140"/>
        <end position="165"/>
    </location>
</feature>
<dbReference type="EMBL" id="JACDXX010000009">
    <property type="protein sequence ID" value="MCB5410581.1"/>
    <property type="molecule type" value="Genomic_DNA"/>
</dbReference>
<dbReference type="InterPro" id="IPR007831">
    <property type="entry name" value="T2SS_GspE_N"/>
</dbReference>
<feature type="domain" description="Glycosyltransferase 2-like" evidence="9">
    <location>
        <begin position="269"/>
        <end position="486"/>
    </location>
</feature>
<protein>
    <submittedName>
        <fullName evidence="10">Glycosyltransferase</fullName>
    </submittedName>
</protein>
<evidence type="ECO:0000256" key="1">
    <source>
        <dbReference type="ARBA" id="ARBA00004141"/>
    </source>
</evidence>
<keyword evidence="2" id="KW-0328">Glycosyltransferase</keyword>
<dbReference type="InterPro" id="IPR001173">
    <property type="entry name" value="Glyco_trans_2-like"/>
</dbReference>
<dbReference type="Gene3D" id="3.90.550.10">
    <property type="entry name" value="Spore Coat Polysaccharide Biosynthesis Protein SpsA, Chain A"/>
    <property type="match status" value="1"/>
</dbReference>
<feature type="transmembrane region" description="Helical" evidence="7">
    <location>
        <begin position="508"/>
        <end position="529"/>
    </location>
</feature>
<comment type="subcellular location">
    <subcellularLocation>
        <location evidence="1">Membrane</location>
        <topology evidence="1">Multi-pass membrane protein</topology>
    </subcellularLocation>
</comment>
<dbReference type="InterPro" id="IPR037257">
    <property type="entry name" value="T2SS_E_N_sf"/>
</dbReference>
<accession>A0ABS8CMG0</accession>
<proteinExistence type="predicted"/>
<evidence type="ECO:0000256" key="6">
    <source>
        <dbReference type="ARBA" id="ARBA00023136"/>
    </source>
</evidence>
<dbReference type="InterPro" id="IPR050321">
    <property type="entry name" value="Glycosyltr_2/OpgH_subfam"/>
</dbReference>
<organism evidence="10 11">
    <name type="scientific">Pseudogemmobacter faecipullorum</name>
    <dbReference type="NCBI Taxonomy" id="2755041"/>
    <lineage>
        <taxon>Bacteria</taxon>
        <taxon>Pseudomonadati</taxon>
        <taxon>Pseudomonadota</taxon>
        <taxon>Alphaproteobacteria</taxon>
        <taxon>Rhodobacterales</taxon>
        <taxon>Paracoccaceae</taxon>
        <taxon>Pseudogemmobacter</taxon>
    </lineage>
</organism>
<evidence type="ECO:0000256" key="3">
    <source>
        <dbReference type="ARBA" id="ARBA00022679"/>
    </source>
</evidence>
<dbReference type="SUPFAM" id="SSF53448">
    <property type="entry name" value="Nucleotide-diphospho-sugar transferases"/>
    <property type="match status" value="1"/>
</dbReference>
<dbReference type="SUPFAM" id="SSF160246">
    <property type="entry name" value="EspE N-terminal domain-like"/>
    <property type="match status" value="1"/>
</dbReference>
<dbReference type="Pfam" id="PF13632">
    <property type="entry name" value="Glyco_trans_2_3"/>
    <property type="match status" value="1"/>
</dbReference>
<evidence type="ECO:0000259" key="8">
    <source>
        <dbReference type="Pfam" id="PF05157"/>
    </source>
</evidence>
<comment type="caution">
    <text evidence="10">The sequence shown here is derived from an EMBL/GenBank/DDBJ whole genome shotgun (WGS) entry which is preliminary data.</text>
</comment>
<dbReference type="PANTHER" id="PTHR43867:SF2">
    <property type="entry name" value="CELLULOSE SYNTHASE CATALYTIC SUBUNIT A [UDP-FORMING]"/>
    <property type="match status" value="1"/>
</dbReference>
<dbReference type="PANTHER" id="PTHR43867">
    <property type="entry name" value="CELLULOSE SYNTHASE CATALYTIC SUBUNIT A [UDP-FORMING]"/>
    <property type="match status" value="1"/>
</dbReference>
<feature type="domain" description="Type II secretion system protein GspE N-terminal" evidence="8">
    <location>
        <begin position="8"/>
        <end position="88"/>
    </location>
</feature>
<dbReference type="Pfam" id="PF05157">
    <property type="entry name" value="MshEN"/>
    <property type="match status" value="1"/>
</dbReference>